<dbReference type="CDD" id="cd00515">
    <property type="entry name" value="HAM1"/>
    <property type="match status" value="1"/>
</dbReference>
<keyword evidence="6 10" id="KW-0460">Magnesium</keyword>
<dbReference type="PANTHER" id="PTHR11067:SF9">
    <property type="entry name" value="INOSINE TRIPHOSPHATE PYROPHOSPHATASE"/>
    <property type="match status" value="1"/>
</dbReference>
<evidence type="ECO:0000313" key="12">
    <source>
        <dbReference type="EMBL" id="PKZ16912.1"/>
    </source>
</evidence>
<dbReference type="AlphaFoldDB" id="A0A2I1M9V8"/>
<feature type="binding site" evidence="10">
    <location>
        <position position="39"/>
    </location>
    <ligand>
        <name>Mg(2+)</name>
        <dbReference type="ChEBI" id="CHEBI:18420"/>
    </ligand>
</feature>
<gene>
    <name evidence="12" type="primary">rdgB</name>
    <name evidence="12" type="ORF">CYJ34_03765</name>
</gene>
<protein>
    <recommendedName>
        <fullName evidence="10">dITP/XTP pyrophosphatase</fullName>
        <ecNumber evidence="10">3.6.1.66</ecNumber>
    </recommendedName>
    <alternativeName>
        <fullName evidence="10">Non-canonical purine NTP pyrophosphatase</fullName>
    </alternativeName>
    <alternativeName>
        <fullName evidence="10">Non-standard purine NTP pyrophosphatase</fullName>
    </alternativeName>
    <alternativeName>
        <fullName evidence="10">Nucleoside-triphosphate diphosphatase</fullName>
    </alternativeName>
    <alternativeName>
        <fullName evidence="10">Nucleoside-triphosphate pyrophosphatase</fullName>
        <shortName evidence="10">NTPase</shortName>
    </alternativeName>
</protein>
<feature type="binding site" evidence="10">
    <location>
        <begin position="177"/>
        <end position="178"/>
    </location>
    <ligand>
        <name>substrate</name>
    </ligand>
</feature>
<keyword evidence="5 10" id="KW-0378">Hydrolase</keyword>
<comment type="caution">
    <text evidence="12">The sequence shown here is derived from an EMBL/GenBank/DDBJ whole genome shotgun (WGS) entry which is preliminary data.</text>
</comment>
<dbReference type="NCBIfam" id="TIGR00042">
    <property type="entry name" value="RdgB/HAM1 family non-canonical purine NTP pyrophosphatase"/>
    <property type="match status" value="1"/>
</dbReference>
<evidence type="ECO:0000256" key="8">
    <source>
        <dbReference type="ARBA" id="ARBA00051875"/>
    </source>
</evidence>
<keyword evidence="3 10" id="KW-0479">Metal-binding</keyword>
<dbReference type="InterPro" id="IPR002637">
    <property type="entry name" value="RdgB/HAM1"/>
</dbReference>
<evidence type="ECO:0000256" key="11">
    <source>
        <dbReference type="RuleBase" id="RU003781"/>
    </source>
</evidence>
<feature type="binding site" evidence="10">
    <location>
        <position position="68"/>
    </location>
    <ligand>
        <name>Mg(2+)</name>
        <dbReference type="ChEBI" id="CHEBI:18420"/>
    </ligand>
</feature>
<dbReference type="GO" id="GO:0036222">
    <property type="term" value="F:XTP diphosphatase activity"/>
    <property type="evidence" value="ECO:0007669"/>
    <property type="project" value="UniProtKB-UniRule"/>
</dbReference>
<keyword evidence="7 10" id="KW-0546">Nucleotide metabolism</keyword>
<evidence type="ECO:0000256" key="6">
    <source>
        <dbReference type="ARBA" id="ARBA00022842"/>
    </source>
</evidence>
<comment type="catalytic activity">
    <reaction evidence="10">
        <text>ITP + H2O = IMP + diphosphate + H(+)</text>
        <dbReference type="Rhea" id="RHEA:29399"/>
        <dbReference type="ChEBI" id="CHEBI:15377"/>
        <dbReference type="ChEBI" id="CHEBI:15378"/>
        <dbReference type="ChEBI" id="CHEBI:33019"/>
        <dbReference type="ChEBI" id="CHEBI:58053"/>
        <dbReference type="ChEBI" id="CHEBI:61402"/>
        <dbReference type="EC" id="3.6.1.66"/>
    </reaction>
</comment>
<sequence>MELVFASGNIDKVKQVKLILKDVDIKTPEDYNIKNFEVDEDAPDLKGNSYKKAKVLYDLISKPTIADDTGLFVNALDGKPGVYSHRYASENPSYKENRDKLLAELSEKSDRNAYFQTVLCFIDKDGNDHYFSGKLPGTITKEEIGDYEFGYDQIFMPEGSTKTLGEMTKDEINQISHRGKAFEEFKEYLYRLNK</sequence>
<evidence type="ECO:0000256" key="3">
    <source>
        <dbReference type="ARBA" id="ARBA00022723"/>
    </source>
</evidence>
<dbReference type="RefSeq" id="WP_101540011.1">
    <property type="nucleotide sequence ID" value="NZ_PKGS01000002.1"/>
</dbReference>
<feature type="binding site" evidence="10">
    <location>
        <begin position="149"/>
        <end position="152"/>
    </location>
    <ligand>
        <name>substrate</name>
    </ligand>
</feature>
<evidence type="ECO:0000313" key="13">
    <source>
        <dbReference type="Proteomes" id="UP000234335"/>
    </source>
</evidence>
<dbReference type="GO" id="GO:0000166">
    <property type="term" value="F:nucleotide binding"/>
    <property type="evidence" value="ECO:0007669"/>
    <property type="project" value="UniProtKB-KW"/>
</dbReference>
<keyword evidence="13" id="KW-1185">Reference proteome</keyword>
<evidence type="ECO:0000256" key="1">
    <source>
        <dbReference type="ARBA" id="ARBA00008023"/>
    </source>
</evidence>
<evidence type="ECO:0000256" key="9">
    <source>
        <dbReference type="ARBA" id="ARBA00052017"/>
    </source>
</evidence>
<dbReference type="GO" id="GO:0036220">
    <property type="term" value="F:ITP diphosphatase activity"/>
    <property type="evidence" value="ECO:0007669"/>
    <property type="project" value="UniProtKB-UniRule"/>
</dbReference>
<comment type="subunit">
    <text evidence="2 10">Homodimer.</text>
</comment>
<name>A0A2I1M9V8_9FIRM</name>
<proteinExistence type="inferred from homology"/>
<dbReference type="FunFam" id="3.90.950.10:FF:000001">
    <property type="entry name" value="dITP/XTP pyrophosphatase"/>
    <property type="match status" value="1"/>
</dbReference>
<dbReference type="GO" id="GO:0017111">
    <property type="term" value="F:ribonucleoside triphosphate phosphatase activity"/>
    <property type="evidence" value="ECO:0007669"/>
    <property type="project" value="InterPro"/>
</dbReference>
<evidence type="ECO:0000256" key="10">
    <source>
        <dbReference type="HAMAP-Rule" id="MF_01405"/>
    </source>
</evidence>
<dbReference type="Gene3D" id="3.90.950.10">
    <property type="match status" value="1"/>
</dbReference>
<evidence type="ECO:0000256" key="5">
    <source>
        <dbReference type="ARBA" id="ARBA00022801"/>
    </source>
</evidence>
<comment type="similarity">
    <text evidence="1 10 11">Belongs to the HAM1 NTPase family.</text>
</comment>
<dbReference type="GO" id="GO:0009117">
    <property type="term" value="P:nucleotide metabolic process"/>
    <property type="evidence" value="ECO:0007669"/>
    <property type="project" value="UniProtKB-KW"/>
</dbReference>
<dbReference type="GO" id="GO:0005737">
    <property type="term" value="C:cytoplasm"/>
    <property type="evidence" value="ECO:0007669"/>
    <property type="project" value="TreeGrafter"/>
</dbReference>
<feature type="binding site" evidence="10">
    <location>
        <begin position="7"/>
        <end position="12"/>
    </location>
    <ligand>
        <name>substrate</name>
    </ligand>
</feature>
<comment type="catalytic activity">
    <reaction evidence="8 10">
        <text>dITP + H2O = dIMP + diphosphate + H(+)</text>
        <dbReference type="Rhea" id="RHEA:28342"/>
        <dbReference type="ChEBI" id="CHEBI:15377"/>
        <dbReference type="ChEBI" id="CHEBI:15378"/>
        <dbReference type="ChEBI" id="CHEBI:33019"/>
        <dbReference type="ChEBI" id="CHEBI:61194"/>
        <dbReference type="ChEBI" id="CHEBI:61382"/>
        <dbReference type="EC" id="3.6.1.66"/>
    </reaction>
</comment>
<evidence type="ECO:0000256" key="7">
    <source>
        <dbReference type="ARBA" id="ARBA00023080"/>
    </source>
</evidence>
<comment type="catalytic activity">
    <reaction evidence="9 10">
        <text>XTP + H2O = XMP + diphosphate + H(+)</text>
        <dbReference type="Rhea" id="RHEA:28610"/>
        <dbReference type="ChEBI" id="CHEBI:15377"/>
        <dbReference type="ChEBI" id="CHEBI:15378"/>
        <dbReference type="ChEBI" id="CHEBI:33019"/>
        <dbReference type="ChEBI" id="CHEBI:57464"/>
        <dbReference type="ChEBI" id="CHEBI:61314"/>
        <dbReference type="EC" id="3.6.1.66"/>
    </reaction>
</comment>
<comment type="function">
    <text evidence="10">Pyrophosphatase that catalyzes the hydrolysis of nucleoside triphosphates to their monophosphate derivatives, with a high preference for the non-canonical purine nucleotides XTP (xanthosine triphosphate), dITP (deoxyinosine triphosphate) and ITP. Seems to function as a house-cleaning enzyme that removes non-canonical purine nucleotides from the nucleotide pool, thus preventing their incorporation into DNA/RNA and avoiding chromosomal lesions.</text>
</comment>
<accession>A0A2I1M9V8</accession>
<comment type="cofactor">
    <cofactor evidence="10">
        <name>Mg(2+)</name>
        <dbReference type="ChEBI" id="CHEBI:18420"/>
    </cofactor>
    <text evidence="10">Binds 1 Mg(2+) ion per subunit.</text>
</comment>
<dbReference type="Proteomes" id="UP000234335">
    <property type="component" value="Unassembled WGS sequence"/>
</dbReference>
<dbReference type="PANTHER" id="PTHR11067">
    <property type="entry name" value="INOSINE TRIPHOSPHATE PYROPHOSPHATASE/HAM1 PROTEIN"/>
    <property type="match status" value="1"/>
</dbReference>
<feature type="active site" description="Proton acceptor" evidence="10">
    <location>
        <position position="68"/>
    </location>
</feature>
<reference evidence="12 13" key="1">
    <citation type="submission" date="2017-12" db="EMBL/GenBank/DDBJ databases">
        <title>Phylogenetic diversity of female urinary microbiome.</title>
        <authorList>
            <person name="Thomas-White K."/>
            <person name="Wolfe A.J."/>
        </authorList>
    </citation>
    <scope>NUCLEOTIDE SEQUENCE [LARGE SCALE GENOMIC DNA]</scope>
    <source>
        <strain evidence="12 13">UMB0119</strain>
    </source>
</reference>
<keyword evidence="4 10" id="KW-0547">Nucleotide-binding</keyword>
<feature type="binding site" evidence="10">
    <location>
        <position position="69"/>
    </location>
    <ligand>
        <name>substrate</name>
    </ligand>
</feature>
<dbReference type="GO" id="GO:0009146">
    <property type="term" value="P:purine nucleoside triphosphate catabolic process"/>
    <property type="evidence" value="ECO:0007669"/>
    <property type="project" value="UniProtKB-UniRule"/>
</dbReference>
<dbReference type="GO" id="GO:0035870">
    <property type="term" value="F:dITP diphosphatase activity"/>
    <property type="evidence" value="ECO:0007669"/>
    <property type="project" value="UniProtKB-UniRule"/>
</dbReference>
<dbReference type="HAMAP" id="MF_01405">
    <property type="entry name" value="Non_canon_purine_NTPase"/>
    <property type="match status" value="1"/>
</dbReference>
<dbReference type="EMBL" id="PKGS01000002">
    <property type="protein sequence ID" value="PKZ16912.1"/>
    <property type="molecule type" value="Genomic_DNA"/>
</dbReference>
<dbReference type="EC" id="3.6.1.66" evidence="10"/>
<dbReference type="InterPro" id="IPR020922">
    <property type="entry name" value="dITP/XTP_pyrophosphatase"/>
</dbReference>
<dbReference type="SUPFAM" id="SSF52972">
    <property type="entry name" value="ITPase-like"/>
    <property type="match status" value="1"/>
</dbReference>
<dbReference type="Pfam" id="PF01725">
    <property type="entry name" value="Ham1p_like"/>
    <property type="match status" value="1"/>
</dbReference>
<organism evidence="12 13">
    <name type="scientific">Anaerococcus octavius</name>
    <dbReference type="NCBI Taxonomy" id="54007"/>
    <lineage>
        <taxon>Bacteria</taxon>
        <taxon>Bacillati</taxon>
        <taxon>Bacillota</taxon>
        <taxon>Tissierellia</taxon>
        <taxon>Tissierellales</taxon>
        <taxon>Peptoniphilaceae</taxon>
        <taxon>Anaerococcus</taxon>
    </lineage>
</organism>
<dbReference type="InterPro" id="IPR029001">
    <property type="entry name" value="ITPase-like_fam"/>
</dbReference>
<dbReference type="GO" id="GO:0046872">
    <property type="term" value="F:metal ion binding"/>
    <property type="evidence" value="ECO:0007669"/>
    <property type="project" value="UniProtKB-KW"/>
</dbReference>
<evidence type="ECO:0000256" key="2">
    <source>
        <dbReference type="ARBA" id="ARBA00011738"/>
    </source>
</evidence>
<evidence type="ECO:0000256" key="4">
    <source>
        <dbReference type="ARBA" id="ARBA00022741"/>
    </source>
</evidence>
<comment type="caution">
    <text evidence="10">Lacks conserved residue(s) required for the propagation of feature annotation.</text>
</comment>